<dbReference type="PANTHER" id="PTHR43776">
    <property type="entry name" value="TRANSPORT ATP-BINDING PROTEIN"/>
    <property type="match status" value="1"/>
</dbReference>
<accession>A0ABR8Q6H1</accession>
<evidence type="ECO:0000256" key="2">
    <source>
        <dbReference type="ARBA" id="ARBA00022741"/>
    </source>
</evidence>
<proteinExistence type="predicted"/>
<keyword evidence="6" id="KW-1185">Reference proteome</keyword>
<dbReference type="Pfam" id="PF08352">
    <property type="entry name" value="oligo_HPY"/>
    <property type="match status" value="1"/>
</dbReference>
<dbReference type="GO" id="GO:0005524">
    <property type="term" value="F:ATP binding"/>
    <property type="evidence" value="ECO:0007669"/>
    <property type="project" value="UniProtKB-KW"/>
</dbReference>
<dbReference type="InterPro" id="IPR013563">
    <property type="entry name" value="Oligopep_ABC_C"/>
</dbReference>
<dbReference type="NCBIfam" id="TIGR01727">
    <property type="entry name" value="oligo_HPY"/>
    <property type="match status" value="1"/>
</dbReference>
<protein>
    <submittedName>
        <fullName evidence="5">Dipeptide ABC transporter ATP-binding protein</fullName>
    </submittedName>
</protein>
<dbReference type="InterPro" id="IPR017871">
    <property type="entry name" value="ABC_transporter-like_CS"/>
</dbReference>
<dbReference type="InterPro" id="IPR003439">
    <property type="entry name" value="ABC_transporter-like_ATP-bd"/>
</dbReference>
<dbReference type="InterPro" id="IPR050319">
    <property type="entry name" value="ABC_transp_ATP-bind"/>
</dbReference>
<reference evidence="5 6" key="1">
    <citation type="submission" date="2020-08" db="EMBL/GenBank/DDBJ databases">
        <title>A Genomic Blueprint of the Chicken Gut Microbiome.</title>
        <authorList>
            <person name="Gilroy R."/>
            <person name="Ravi A."/>
            <person name="Getino M."/>
            <person name="Pursley I."/>
            <person name="Horton D.L."/>
            <person name="Alikhan N.-F."/>
            <person name="Baker D."/>
            <person name="Gharbi K."/>
            <person name="Hall N."/>
            <person name="Watson M."/>
            <person name="Adriaenssens E.M."/>
            <person name="Foster-Nyarko E."/>
            <person name="Jarju S."/>
            <person name="Secka A."/>
            <person name="Antonio M."/>
            <person name="Oren A."/>
            <person name="Chaudhuri R."/>
            <person name="La Ragione R.M."/>
            <person name="Hildebrand F."/>
            <person name="Pallen M.J."/>
        </authorList>
    </citation>
    <scope>NUCLEOTIDE SEQUENCE [LARGE SCALE GENOMIC DNA]</scope>
    <source>
        <strain evidence="5 6">Sa3CUN1</strain>
    </source>
</reference>
<dbReference type="Gene3D" id="3.40.50.300">
    <property type="entry name" value="P-loop containing nucleotide triphosphate hydrolases"/>
    <property type="match status" value="1"/>
</dbReference>
<dbReference type="RefSeq" id="WP_191750632.1">
    <property type="nucleotide sequence ID" value="NZ_JACSQZ010000048.1"/>
</dbReference>
<dbReference type="InterPro" id="IPR003593">
    <property type="entry name" value="AAA+_ATPase"/>
</dbReference>
<dbReference type="Proteomes" id="UP000640335">
    <property type="component" value="Unassembled WGS sequence"/>
</dbReference>
<dbReference type="PROSITE" id="PS50893">
    <property type="entry name" value="ABC_TRANSPORTER_2"/>
    <property type="match status" value="1"/>
</dbReference>
<evidence type="ECO:0000313" key="5">
    <source>
        <dbReference type="EMBL" id="MBD7915879.1"/>
    </source>
</evidence>
<gene>
    <name evidence="5" type="ORF">H9660_12060</name>
</gene>
<name>A0ABR8Q6H1_9CLOT</name>
<organism evidence="5 6">
    <name type="scientific">Clostridium gallinarum</name>
    <dbReference type="NCBI Taxonomy" id="2762246"/>
    <lineage>
        <taxon>Bacteria</taxon>
        <taxon>Bacillati</taxon>
        <taxon>Bacillota</taxon>
        <taxon>Clostridia</taxon>
        <taxon>Eubacteriales</taxon>
        <taxon>Clostridiaceae</taxon>
        <taxon>Clostridium</taxon>
    </lineage>
</organism>
<evidence type="ECO:0000256" key="1">
    <source>
        <dbReference type="ARBA" id="ARBA00022448"/>
    </source>
</evidence>
<sequence>MNSENILEVKNLKKHFPIKAGVFQKVVGHVKSVDGVSFNIKRGQTFGLVGESGCGKTTIGRTILRLTEPTEGEAILNGKDIFKMSNKELQKIRPNIQIIFQDPYSSLDPRMPVGEIIGEAVRQHNIVPKSEYREYILKIMEDCGLRHYHIDRYPHEFSGGQRQRICIARALALNPSLIIADEPVSALDVSIQAQIINLMKDLQAKRNISYLFISHDLSVIRYISDVIGVMYLGNLVEMASKEEIFDNPMHPYTKSLLSAIPIPDPEMKMDRTILEGDLPSPANPPVGCKFNTRCPECMEICKKEDPKLRIIGNNHKIACHLYNNIV</sequence>
<dbReference type="SUPFAM" id="SSF52540">
    <property type="entry name" value="P-loop containing nucleoside triphosphate hydrolases"/>
    <property type="match status" value="1"/>
</dbReference>
<keyword evidence="3 5" id="KW-0067">ATP-binding</keyword>
<dbReference type="InterPro" id="IPR027417">
    <property type="entry name" value="P-loop_NTPase"/>
</dbReference>
<dbReference type="PROSITE" id="PS00211">
    <property type="entry name" value="ABC_TRANSPORTER_1"/>
    <property type="match status" value="1"/>
</dbReference>
<dbReference type="NCBIfam" id="NF008453">
    <property type="entry name" value="PRK11308.1"/>
    <property type="match status" value="1"/>
</dbReference>
<dbReference type="EMBL" id="JACSQZ010000048">
    <property type="protein sequence ID" value="MBD7915879.1"/>
    <property type="molecule type" value="Genomic_DNA"/>
</dbReference>
<dbReference type="Pfam" id="PF00005">
    <property type="entry name" value="ABC_tran"/>
    <property type="match status" value="1"/>
</dbReference>
<dbReference type="PANTHER" id="PTHR43776:SF8">
    <property type="entry name" value="ABC TRANSPORTER, ATP-BINDING PROTEIN"/>
    <property type="match status" value="1"/>
</dbReference>
<evidence type="ECO:0000256" key="3">
    <source>
        <dbReference type="ARBA" id="ARBA00022840"/>
    </source>
</evidence>
<keyword evidence="2" id="KW-0547">Nucleotide-binding</keyword>
<dbReference type="SMART" id="SM00382">
    <property type="entry name" value="AAA"/>
    <property type="match status" value="1"/>
</dbReference>
<evidence type="ECO:0000259" key="4">
    <source>
        <dbReference type="PROSITE" id="PS50893"/>
    </source>
</evidence>
<keyword evidence="1" id="KW-0813">Transport</keyword>
<dbReference type="CDD" id="cd03257">
    <property type="entry name" value="ABC_NikE_OppD_transporters"/>
    <property type="match status" value="1"/>
</dbReference>
<comment type="caution">
    <text evidence="5">The sequence shown here is derived from an EMBL/GenBank/DDBJ whole genome shotgun (WGS) entry which is preliminary data.</text>
</comment>
<evidence type="ECO:0000313" key="6">
    <source>
        <dbReference type="Proteomes" id="UP000640335"/>
    </source>
</evidence>
<feature type="domain" description="ABC transporter" evidence="4">
    <location>
        <begin position="7"/>
        <end position="257"/>
    </location>
</feature>